<dbReference type="EMBL" id="BOOQ01000047">
    <property type="protein sequence ID" value="GII49991.1"/>
    <property type="molecule type" value="Genomic_DNA"/>
</dbReference>
<name>A0A8J3USS8_9ACTN</name>
<organism evidence="1 2">
    <name type="scientific">Planotetraspora silvatica</name>
    <dbReference type="NCBI Taxonomy" id="234614"/>
    <lineage>
        <taxon>Bacteria</taxon>
        <taxon>Bacillati</taxon>
        <taxon>Actinomycetota</taxon>
        <taxon>Actinomycetes</taxon>
        <taxon>Streptosporangiales</taxon>
        <taxon>Streptosporangiaceae</taxon>
        <taxon>Planotetraspora</taxon>
    </lineage>
</organism>
<evidence type="ECO:0000313" key="1">
    <source>
        <dbReference type="EMBL" id="GII49991.1"/>
    </source>
</evidence>
<proteinExistence type="predicted"/>
<protein>
    <submittedName>
        <fullName evidence="1">Uncharacterized protein</fullName>
    </submittedName>
</protein>
<reference evidence="1" key="1">
    <citation type="submission" date="2021-01" db="EMBL/GenBank/DDBJ databases">
        <title>Whole genome shotgun sequence of Planotetraspora silvatica NBRC 100141.</title>
        <authorList>
            <person name="Komaki H."/>
            <person name="Tamura T."/>
        </authorList>
    </citation>
    <scope>NUCLEOTIDE SEQUENCE</scope>
    <source>
        <strain evidence="1">NBRC 100141</strain>
    </source>
</reference>
<keyword evidence="2" id="KW-1185">Reference proteome</keyword>
<gene>
    <name evidence="1" type="ORF">Psi02_64150</name>
</gene>
<dbReference type="AlphaFoldDB" id="A0A8J3USS8"/>
<dbReference type="RefSeq" id="WP_203979496.1">
    <property type="nucleotide sequence ID" value="NZ_BAAAKY010000004.1"/>
</dbReference>
<evidence type="ECO:0000313" key="2">
    <source>
        <dbReference type="Proteomes" id="UP000644610"/>
    </source>
</evidence>
<accession>A0A8J3USS8</accession>
<dbReference type="Proteomes" id="UP000644610">
    <property type="component" value="Unassembled WGS sequence"/>
</dbReference>
<comment type="caution">
    <text evidence="1">The sequence shown here is derived from an EMBL/GenBank/DDBJ whole genome shotgun (WGS) entry which is preliminary data.</text>
</comment>
<sequence length="100" mass="11737">MFDTELARRYKEPAEVEVDPEDDWGQPARFTAWGREDRVVEVLGPHWEEQEPWWEPDNAGKSVNELRVKHWMVRTSGARRDAVVELVDRGGTWFVEGIED</sequence>